<reference evidence="5 6" key="1">
    <citation type="submission" date="2018-08" db="EMBL/GenBank/DDBJ databases">
        <title>Genomic investigation of the strawberry pathogen Phytophthora fragariae indicates pathogenicity is determined by transcriptional variation in three key races.</title>
        <authorList>
            <person name="Adams T.M."/>
            <person name="Armitage A.D."/>
            <person name="Sobczyk M.K."/>
            <person name="Bates H.J."/>
            <person name="Dunwell J.M."/>
            <person name="Nellist C.F."/>
            <person name="Harrison R.J."/>
        </authorList>
    </citation>
    <scope>NUCLEOTIDE SEQUENCE [LARGE SCALE GENOMIC DNA]</scope>
    <source>
        <strain evidence="4 6">A4</strain>
        <strain evidence="3 7">BC-1</strain>
        <strain evidence="2 8">NOV-5</strain>
        <strain evidence="1 5">NOV-9</strain>
    </source>
</reference>
<protein>
    <recommendedName>
        <fullName evidence="9">DDE Tnp4 domain-containing protein</fullName>
    </recommendedName>
</protein>
<dbReference type="PANTHER" id="PTHR47150:SF5">
    <property type="entry name" value="OS07G0546750 PROTEIN"/>
    <property type="match status" value="1"/>
</dbReference>
<evidence type="ECO:0000313" key="8">
    <source>
        <dbReference type="Proteomes" id="UP000440732"/>
    </source>
</evidence>
<dbReference type="Pfam" id="PF04827">
    <property type="entry name" value="Plant_tran"/>
    <property type="match status" value="1"/>
</dbReference>
<dbReference type="PANTHER" id="PTHR47150">
    <property type="entry name" value="OS12G0169200 PROTEIN"/>
    <property type="match status" value="1"/>
</dbReference>
<accession>A0A6A3F801</accession>
<dbReference type="Proteomes" id="UP000437068">
    <property type="component" value="Unassembled WGS sequence"/>
</dbReference>
<evidence type="ECO:0000313" key="7">
    <source>
        <dbReference type="Proteomes" id="UP000440367"/>
    </source>
</evidence>
<dbReference type="InterPro" id="IPR006912">
    <property type="entry name" value="Harbinger_derived_prot"/>
</dbReference>
<dbReference type="EMBL" id="QXGF01000457">
    <property type="protein sequence ID" value="KAE8939920.1"/>
    <property type="molecule type" value="Genomic_DNA"/>
</dbReference>
<proteinExistence type="predicted"/>
<organism evidence="1 5">
    <name type="scientific">Phytophthora fragariae</name>
    <dbReference type="NCBI Taxonomy" id="53985"/>
    <lineage>
        <taxon>Eukaryota</taxon>
        <taxon>Sar</taxon>
        <taxon>Stramenopiles</taxon>
        <taxon>Oomycota</taxon>
        <taxon>Peronosporomycetes</taxon>
        <taxon>Peronosporales</taxon>
        <taxon>Peronosporaceae</taxon>
        <taxon>Phytophthora</taxon>
    </lineage>
</organism>
<comment type="caution">
    <text evidence="1">The sequence shown here is derived from an EMBL/GenBank/DDBJ whole genome shotgun (WGS) entry which is preliminary data.</text>
</comment>
<evidence type="ECO:0000313" key="2">
    <source>
        <dbReference type="EMBL" id="KAE9137129.1"/>
    </source>
</evidence>
<evidence type="ECO:0000313" key="4">
    <source>
        <dbReference type="EMBL" id="KAE9301164.1"/>
    </source>
</evidence>
<name>A0A6A3F801_9STRA</name>
<evidence type="ECO:0000313" key="5">
    <source>
        <dbReference type="Proteomes" id="UP000429523"/>
    </source>
</evidence>
<dbReference type="EMBL" id="QXGD01000986">
    <property type="protein sequence ID" value="KAE9218217.1"/>
    <property type="molecule type" value="Genomic_DNA"/>
</dbReference>
<evidence type="ECO:0000313" key="6">
    <source>
        <dbReference type="Proteomes" id="UP000437068"/>
    </source>
</evidence>
<sequence length="197" mass="22069">MLLAQNAARGFPGMIGSLDCMHRIWNNCPTAWAGAFQGKEKTTTVVLEAVASRSLWIWHAFFGTPGSNNDLNVLERSPLLDDLVDGDALQCHITVNGATYDHPYYLTDGIYPAWAIFQRSIADPNNEKRRLYANVQEAVRKDIERAFGVLQQRFRIIALPCKLWSSSAMGDVMLTCIILHNMSIENELGDSTCDIDY</sequence>
<dbReference type="AlphaFoldDB" id="A0A6A3F801"/>
<dbReference type="EMBL" id="QXGA01000885">
    <property type="protein sequence ID" value="KAE9137129.1"/>
    <property type="molecule type" value="Genomic_DNA"/>
</dbReference>
<evidence type="ECO:0000313" key="1">
    <source>
        <dbReference type="EMBL" id="KAE8939920.1"/>
    </source>
</evidence>
<evidence type="ECO:0000313" key="3">
    <source>
        <dbReference type="EMBL" id="KAE9218217.1"/>
    </source>
</evidence>
<gene>
    <name evidence="4" type="ORF">PF001_g14575</name>
    <name evidence="3" type="ORF">PF002_g16570</name>
    <name evidence="2" type="ORF">PF006_g14252</name>
    <name evidence="1" type="ORF">PF009_g10257</name>
</gene>
<dbReference type="Proteomes" id="UP000429523">
    <property type="component" value="Unassembled WGS sequence"/>
</dbReference>
<dbReference type="EMBL" id="QXGE01000912">
    <property type="protein sequence ID" value="KAE9301164.1"/>
    <property type="molecule type" value="Genomic_DNA"/>
</dbReference>
<dbReference type="Proteomes" id="UP000440732">
    <property type="component" value="Unassembled WGS sequence"/>
</dbReference>
<dbReference type="Proteomes" id="UP000440367">
    <property type="component" value="Unassembled WGS sequence"/>
</dbReference>
<evidence type="ECO:0008006" key="9">
    <source>
        <dbReference type="Google" id="ProtNLM"/>
    </source>
</evidence>